<keyword evidence="1" id="KW-0812">Transmembrane</keyword>
<keyword evidence="1" id="KW-1133">Transmembrane helix</keyword>
<accession>A0A1I2HZC0</accession>
<dbReference type="AlphaFoldDB" id="A0A1I2HZC0"/>
<evidence type="ECO:0000313" key="3">
    <source>
        <dbReference type="Proteomes" id="UP000198589"/>
    </source>
</evidence>
<evidence type="ECO:0000256" key="1">
    <source>
        <dbReference type="SAM" id="Phobius"/>
    </source>
</evidence>
<sequence>MLGAFGHMGYATWQPTLAAVPHQPHRAAMVEFLGRASPIADVLPPLLLSVISGAVLLIVGLWRAGHVPTWGAGPDDPWQWCSR</sequence>
<dbReference type="Proteomes" id="UP000198589">
    <property type="component" value="Unassembled WGS sequence"/>
</dbReference>
<dbReference type="EMBL" id="FOND01000012">
    <property type="protein sequence ID" value="SFF34778.1"/>
    <property type="molecule type" value="Genomic_DNA"/>
</dbReference>
<proteinExistence type="predicted"/>
<keyword evidence="3" id="KW-1185">Reference proteome</keyword>
<feature type="transmembrane region" description="Helical" evidence="1">
    <location>
        <begin position="42"/>
        <end position="62"/>
    </location>
</feature>
<dbReference type="STRING" id="1798228.SAMN05216574_1123"/>
<protein>
    <submittedName>
        <fullName evidence="2">Uncharacterized protein</fullName>
    </submittedName>
</protein>
<name>A0A1I2HZC0_9ACTN</name>
<gene>
    <name evidence="2" type="ORF">SAMN05216574_1123</name>
</gene>
<keyword evidence="1" id="KW-0472">Membrane</keyword>
<organism evidence="2 3">
    <name type="scientific">Blastococcus tunisiensis</name>
    <dbReference type="NCBI Taxonomy" id="1798228"/>
    <lineage>
        <taxon>Bacteria</taxon>
        <taxon>Bacillati</taxon>
        <taxon>Actinomycetota</taxon>
        <taxon>Actinomycetes</taxon>
        <taxon>Geodermatophilales</taxon>
        <taxon>Geodermatophilaceae</taxon>
        <taxon>Blastococcus</taxon>
    </lineage>
</organism>
<reference evidence="3" key="1">
    <citation type="submission" date="2016-10" db="EMBL/GenBank/DDBJ databases">
        <authorList>
            <person name="Varghese N."/>
            <person name="Submissions S."/>
        </authorList>
    </citation>
    <scope>NUCLEOTIDE SEQUENCE [LARGE SCALE GENOMIC DNA]</scope>
    <source>
        <strain evidence="3">DSM 46838</strain>
    </source>
</reference>
<evidence type="ECO:0000313" key="2">
    <source>
        <dbReference type="EMBL" id="SFF34778.1"/>
    </source>
</evidence>